<comment type="caution">
    <text evidence="3">The sequence shown here is derived from an EMBL/GenBank/DDBJ whole genome shotgun (WGS) entry which is preliminary data.</text>
</comment>
<dbReference type="AlphaFoldDB" id="A0A261RYV2"/>
<dbReference type="Pfam" id="PF01593">
    <property type="entry name" value="Amino_oxidase"/>
    <property type="match status" value="1"/>
</dbReference>
<feature type="domain" description="Amine oxidase" evidence="2">
    <location>
        <begin position="123"/>
        <end position="266"/>
    </location>
</feature>
<reference evidence="4" key="1">
    <citation type="submission" date="2017-05" db="EMBL/GenBank/DDBJ databases">
        <title>Complete and WGS of Bordetella genogroups.</title>
        <authorList>
            <person name="Spilker T."/>
            <person name="Lipuma J."/>
        </authorList>
    </citation>
    <scope>NUCLEOTIDE SEQUENCE [LARGE SCALE GENOMIC DNA]</scope>
    <source>
        <strain evidence="4">AU16122</strain>
    </source>
</reference>
<dbReference type="InterPro" id="IPR050703">
    <property type="entry name" value="Flavin_MAO"/>
</dbReference>
<dbReference type="OrthoDB" id="3972913at2"/>
<dbReference type="Gene3D" id="3.50.50.60">
    <property type="entry name" value="FAD/NAD(P)-binding domain"/>
    <property type="match status" value="2"/>
</dbReference>
<dbReference type="PANTHER" id="PTHR43563">
    <property type="entry name" value="AMINE OXIDASE"/>
    <property type="match status" value="1"/>
</dbReference>
<evidence type="ECO:0000313" key="3">
    <source>
        <dbReference type="EMBL" id="OZI30095.1"/>
    </source>
</evidence>
<gene>
    <name evidence="3" type="ORF">CAL29_18675</name>
</gene>
<proteinExistence type="inferred from homology"/>
<dbReference type="PANTHER" id="PTHR43563:SF1">
    <property type="entry name" value="AMINE OXIDASE [FLAVIN-CONTAINING] B"/>
    <property type="match status" value="1"/>
</dbReference>
<accession>A0A261RYV2</accession>
<protein>
    <recommendedName>
        <fullName evidence="2">Amine oxidase domain-containing protein</fullName>
    </recommendedName>
</protein>
<comment type="similarity">
    <text evidence="1">Belongs to the flavin monoamine oxidase family.</text>
</comment>
<dbReference type="InterPro" id="IPR002937">
    <property type="entry name" value="Amino_oxidase"/>
</dbReference>
<dbReference type="Proteomes" id="UP000216020">
    <property type="component" value="Unassembled WGS sequence"/>
</dbReference>
<dbReference type="EMBL" id="NEVM01000005">
    <property type="protein sequence ID" value="OZI30095.1"/>
    <property type="molecule type" value="Genomic_DNA"/>
</dbReference>
<keyword evidence="4" id="KW-1185">Reference proteome</keyword>
<organism evidence="3 4">
    <name type="scientific">Bordetella genomosp. 10</name>
    <dbReference type="NCBI Taxonomy" id="1416804"/>
    <lineage>
        <taxon>Bacteria</taxon>
        <taxon>Pseudomonadati</taxon>
        <taxon>Pseudomonadota</taxon>
        <taxon>Betaproteobacteria</taxon>
        <taxon>Burkholderiales</taxon>
        <taxon>Alcaligenaceae</taxon>
        <taxon>Bordetella</taxon>
    </lineage>
</organism>
<dbReference type="GO" id="GO:0016491">
    <property type="term" value="F:oxidoreductase activity"/>
    <property type="evidence" value="ECO:0007669"/>
    <property type="project" value="InterPro"/>
</dbReference>
<dbReference type="SUPFAM" id="SSF51905">
    <property type="entry name" value="FAD/NAD(P)-binding domain"/>
    <property type="match status" value="1"/>
</dbReference>
<dbReference type="InterPro" id="IPR036188">
    <property type="entry name" value="FAD/NAD-bd_sf"/>
</dbReference>
<dbReference type="RefSeq" id="WP_094854531.1">
    <property type="nucleotide sequence ID" value="NZ_NEVM01000005.1"/>
</dbReference>
<evidence type="ECO:0000259" key="2">
    <source>
        <dbReference type="Pfam" id="PF01593"/>
    </source>
</evidence>
<sequence length="303" mass="32090">MPGIAIVGAGLSGLYAAYLLQESGHTDYVVLEARPVLGGRIASLTLDEPAPPADRLAPSPAARRFDLGPTWFWPSYQPALSHLIDALQLGRHAQYEAGETVVEPAQGAPRRVPGMAGWPTSMRLADGMGSLIDALSGKLEAGKIHADRRVTAVRRDGAAVDIEARDAQGAPSRYRADIVLLALPPRLAAATIAFEPALPADLEDTWRDTQTWMAPHAKYLAVYDRPFWREQGLSGAVRSARGPMAEIHDAASPGGKAALFGFVGVGSEWSPNYPGYLAGAVEAVTLGLDALLRKAGESAACPR</sequence>
<evidence type="ECO:0000313" key="4">
    <source>
        <dbReference type="Proteomes" id="UP000216020"/>
    </source>
</evidence>
<dbReference type="Pfam" id="PF13450">
    <property type="entry name" value="NAD_binding_8"/>
    <property type="match status" value="1"/>
</dbReference>
<name>A0A261RYV2_9BORD</name>
<evidence type="ECO:0000256" key="1">
    <source>
        <dbReference type="ARBA" id="ARBA00005995"/>
    </source>
</evidence>